<dbReference type="eggNOG" id="COG4644">
    <property type="taxonomic scope" value="Bacteria"/>
</dbReference>
<accession>W9AM28</accession>
<keyword evidence="2" id="KW-0815">Transposition</keyword>
<proteinExistence type="inferred from homology"/>
<protein>
    <submittedName>
        <fullName evidence="6">Transposase, TnpA family</fullName>
    </submittedName>
</protein>
<comment type="similarity">
    <text evidence="1">Belongs to the transposase 7 family.</text>
</comment>
<evidence type="ECO:0000313" key="6">
    <source>
        <dbReference type="EMBL" id="CDO03706.1"/>
    </source>
</evidence>
<dbReference type="GO" id="GO:0006313">
    <property type="term" value="P:DNA transposition"/>
    <property type="evidence" value="ECO:0007669"/>
    <property type="project" value="InterPro"/>
</dbReference>
<reference evidence="6" key="2">
    <citation type="submission" date="2014-03" db="EMBL/GenBank/DDBJ databases">
        <authorList>
            <person name="Urmite Genomes"/>
        </authorList>
    </citation>
    <scope>NUCLEOTIDE SEQUENCE</scope>
    <source>
        <strain evidence="6">S1</strain>
    </source>
</reference>
<evidence type="ECO:0000259" key="5">
    <source>
        <dbReference type="Pfam" id="PF01526"/>
    </source>
</evidence>
<keyword evidence="7" id="KW-1185">Reference proteome</keyword>
<evidence type="ECO:0000313" key="7">
    <source>
        <dbReference type="Proteomes" id="UP000028863"/>
    </source>
</evidence>
<dbReference type="EMBL" id="CCAX010000001">
    <property type="protein sequence ID" value="CDO03706.1"/>
    <property type="molecule type" value="Genomic_DNA"/>
</dbReference>
<keyword evidence="3" id="KW-0238">DNA-binding</keyword>
<evidence type="ECO:0000256" key="1">
    <source>
        <dbReference type="ARBA" id="ARBA00009402"/>
    </source>
</evidence>
<comment type="caution">
    <text evidence="6">The sequence shown here is derived from an EMBL/GenBank/DDBJ whole genome shotgun (WGS) entry which is preliminary data.</text>
</comment>
<gene>
    <name evidence="6" type="ORF">BN988_02224</name>
</gene>
<sequence length="523" mass="59405">MAVLTELREHVRAGDVSIVGSRQYRDFEEYLFSEDTWNQTKENTRLSVSLSFEDYMTERTSSLNKRLKWLATNSNKLDGVSLEKGKLSIARLEKDVPEEAKKFSASLYQMLPRIKLTDLLMDIAYITGFHEQFIHASNNRKPDKEETIIIMAALLGMGMNIGLSKMAEATPGLTYKQLANVSQWRMYEDAMNKAQAVLVNFHHKLQLSSYWGDGTTSSSDGMRMQIGVSSLHADANPHYGTGKGATIYRFTSDQFSSYYTKIIHTNSRDAIHVLDGLLHHETDLNIVEHYTDTAGYTDQIFGLTHLLGFKFAPRIRDLSDSKLFTIDKASEYPKLEVILRGQINTKVIKENYEDVLRLAHSIREGTVSASLIMGKLGSYSRQNSLATALREMGRIEKTIFILNYISDESLRRKIQRGLNKGEAMNGLARAIFFGKQGELRERTIQHQLQRASALNIIINAISIWNTLHLTTAVEYKKRTGGFNEDLLHHMSPLGWEHINLLGEYHFNSEKVVSLDSLRPLKLS</sequence>
<dbReference type="GO" id="GO:0003677">
    <property type="term" value="F:DNA binding"/>
    <property type="evidence" value="ECO:0007669"/>
    <property type="project" value="UniProtKB-KW"/>
</dbReference>
<keyword evidence="4" id="KW-0233">DNA recombination</keyword>
<evidence type="ECO:0000256" key="4">
    <source>
        <dbReference type="ARBA" id="ARBA00023172"/>
    </source>
</evidence>
<evidence type="ECO:0000256" key="3">
    <source>
        <dbReference type="ARBA" id="ARBA00023125"/>
    </source>
</evidence>
<organism evidence="6 7">
    <name type="scientific">Oceanobacillus picturae</name>
    <dbReference type="NCBI Taxonomy" id="171693"/>
    <lineage>
        <taxon>Bacteria</taxon>
        <taxon>Bacillati</taxon>
        <taxon>Bacillota</taxon>
        <taxon>Bacilli</taxon>
        <taxon>Bacillales</taxon>
        <taxon>Bacillaceae</taxon>
        <taxon>Oceanobacillus</taxon>
    </lineage>
</organism>
<dbReference type="Proteomes" id="UP000028863">
    <property type="component" value="Unassembled WGS sequence"/>
</dbReference>
<dbReference type="GO" id="GO:0004803">
    <property type="term" value="F:transposase activity"/>
    <property type="evidence" value="ECO:0007669"/>
    <property type="project" value="InterPro"/>
</dbReference>
<dbReference type="STRING" id="171693.BN988_02224"/>
<dbReference type="AlphaFoldDB" id="W9AM28"/>
<feature type="domain" description="Tn3 transposase DDE" evidence="5">
    <location>
        <begin position="118"/>
        <end position="504"/>
    </location>
</feature>
<dbReference type="NCBIfam" id="NF033527">
    <property type="entry name" value="transpos_Tn3"/>
    <property type="match status" value="1"/>
</dbReference>
<dbReference type="InterPro" id="IPR047653">
    <property type="entry name" value="Tn3-like_transpos"/>
</dbReference>
<name>W9AM28_9BACI</name>
<dbReference type="InterPro" id="IPR002513">
    <property type="entry name" value="Tn3_Tnp_DDE_dom"/>
</dbReference>
<dbReference type="Pfam" id="PF01526">
    <property type="entry name" value="DDE_Tnp_Tn3"/>
    <property type="match status" value="1"/>
</dbReference>
<reference evidence="6" key="1">
    <citation type="submission" date="2014-03" db="EMBL/GenBank/DDBJ databases">
        <title>Draft genome sequencing of Oceanobacillus picturae strain S1 isolated from human gut.</title>
        <authorList>
            <person name="Croce O."/>
            <person name="Lagier J.C."/>
            <person name="Raoult D."/>
        </authorList>
    </citation>
    <scope>NUCLEOTIDE SEQUENCE [LARGE SCALE GENOMIC DNA]</scope>
    <source>
        <strain evidence="6">S1</strain>
    </source>
</reference>
<evidence type="ECO:0000256" key="2">
    <source>
        <dbReference type="ARBA" id="ARBA00022578"/>
    </source>
</evidence>